<evidence type="ECO:0000313" key="1">
    <source>
        <dbReference type="EMBL" id="RJE25113.1"/>
    </source>
</evidence>
<organism evidence="1 2">
    <name type="scientific">Aspergillus sclerotialis</name>
    <dbReference type="NCBI Taxonomy" id="2070753"/>
    <lineage>
        <taxon>Eukaryota</taxon>
        <taxon>Fungi</taxon>
        <taxon>Dikarya</taxon>
        <taxon>Ascomycota</taxon>
        <taxon>Pezizomycotina</taxon>
        <taxon>Eurotiomycetes</taxon>
        <taxon>Eurotiomycetidae</taxon>
        <taxon>Eurotiales</taxon>
        <taxon>Aspergillaceae</taxon>
        <taxon>Aspergillus</taxon>
        <taxon>Aspergillus subgen. Polypaecilum</taxon>
    </lineage>
</organism>
<sequence>MSIEKELEVKEKAIEFDCSKSTLSTTTTLYPLEESNPFFNPTRRLLINAHGIGVLRFPTPPRELDIPIQTEDGKLVYLSKREKRSSGNCMLSHVKLGDVVQTEYFFGPNRDPVLYLLDDEDGGGQREVKTKGKWTSRAMEFRVLGGESLEWRYTAEELCNGGQVNLLVLSRVDSKADKENGNVIAKLIRSDETRTPGSAKCSAGNGGELLIDEEALGSLDEGLVVASCLVMLKREIDRRRALQIAMIGAVVT</sequence>
<dbReference type="AlphaFoldDB" id="A0A3A2ZS17"/>
<reference evidence="2" key="1">
    <citation type="submission" date="2017-02" db="EMBL/GenBank/DDBJ databases">
        <authorList>
            <person name="Tafer H."/>
            <person name="Lopandic K."/>
        </authorList>
    </citation>
    <scope>NUCLEOTIDE SEQUENCE [LARGE SCALE GENOMIC DNA]</scope>
    <source>
        <strain evidence="2">CBS 366.77</strain>
    </source>
</reference>
<keyword evidence="2" id="KW-1185">Reference proteome</keyword>
<protein>
    <submittedName>
        <fullName evidence="1">Uncharacterized protein</fullName>
    </submittedName>
</protein>
<dbReference type="STRING" id="2070753.A0A3A2ZS17"/>
<dbReference type="EMBL" id="MVGC01000057">
    <property type="protein sequence ID" value="RJE25113.1"/>
    <property type="molecule type" value="Genomic_DNA"/>
</dbReference>
<gene>
    <name evidence="1" type="ORF">PHISCL_02519</name>
</gene>
<name>A0A3A2ZS17_9EURO</name>
<accession>A0A3A2ZS17</accession>
<proteinExistence type="predicted"/>
<comment type="caution">
    <text evidence="1">The sequence shown here is derived from an EMBL/GenBank/DDBJ whole genome shotgun (WGS) entry which is preliminary data.</text>
</comment>
<dbReference type="OrthoDB" id="5325862at2759"/>
<evidence type="ECO:0000313" key="2">
    <source>
        <dbReference type="Proteomes" id="UP000266188"/>
    </source>
</evidence>
<dbReference type="Proteomes" id="UP000266188">
    <property type="component" value="Unassembled WGS sequence"/>
</dbReference>